<dbReference type="GeneID" id="78527291"/>
<accession>A0A0C9NFW0</accession>
<dbReference type="AlphaFoldDB" id="A0A0C9NFW0"/>
<proteinExistence type="predicted"/>
<comment type="caution">
    <text evidence="3">The sequence shown here is derived from an EMBL/GenBank/DDBJ whole genome shotgun (WGS) entry which is preliminary data.</text>
</comment>
<sequence length="78" mass="8604">MKRALVLLIAFGLSACGAANRLQPPKGEPLPVAPRGATTRPTAQQLLTPTPQQRPQRSDELMTQSQERRSDEFDLPPR</sequence>
<gene>
    <name evidence="3" type="ORF">SP6_23_00330</name>
</gene>
<protein>
    <submittedName>
        <fullName evidence="3">DNA, contig: SP623</fullName>
    </submittedName>
</protein>
<feature type="compositionally biased region" description="Basic and acidic residues" evidence="1">
    <location>
        <begin position="56"/>
        <end position="78"/>
    </location>
</feature>
<organism evidence="3 4">
    <name type="scientific">Sphingomonas paucimobilis NBRC 13935</name>
    <dbReference type="NCBI Taxonomy" id="1219050"/>
    <lineage>
        <taxon>Bacteria</taxon>
        <taxon>Pseudomonadati</taxon>
        <taxon>Pseudomonadota</taxon>
        <taxon>Alphaproteobacteria</taxon>
        <taxon>Sphingomonadales</taxon>
        <taxon>Sphingomonadaceae</taxon>
        <taxon>Sphingomonas</taxon>
    </lineage>
</organism>
<keyword evidence="4" id="KW-1185">Reference proteome</keyword>
<feature type="signal peptide" evidence="2">
    <location>
        <begin position="1"/>
        <end position="18"/>
    </location>
</feature>
<dbReference type="RefSeq" id="WP_007406212.1">
    <property type="nucleotide sequence ID" value="NZ_BBJS01000023.1"/>
</dbReference>
<dbReference type="PROSITE" id="PS51257">
    <property type="entry name" value="PROKAR_LIPOPROTEIN"/>
    <property type="match status" value="1"/>
</dbReference>
<keyword evidence="2" id="KW-0732">Signal</keyword>
<evidence type="ECO:0000313" key="4">
    <source>
        <dbReference type="Proteomes" id="UP000032025"/>
    </source>
</evidence>
<reference evidence="3 4" key="1">
    <citation type="submission" date="2014-08" db="EMBL/GenBank/DDBJ databases">
        <title>Whole genome shotgun sequence of Sphingomonas paucimobilis NBRC 13935.</title>
        <authorList>
            <person name="Hosoyama A."/>
            <person name="Hashimoto M."/>
            <person name="Hosoyama Y."/>
            <person name="Noguchi M."/>
            <person name="Uohara A."/>
            <person name="Ohji S."/>
            <person name="Katano-Makiyama Y."/>
            <person name="Ichikawa N."/>
            <person name="Kimura A."/>
            <person name="Yamazoe A."/>
            <person name="Fujita N."/>
        </authorList>
    </citation>
    <scope>NUCLEOTIDE SEQUENCE [LARGE SCALE GENOMIC DNA]</scope>
    <source>
        <strain evidence="3 4">NBRC 13935</strain>
    </source>
</reference>
<feature type="compositionally biased region" description="Low complexity" evidence="1">
    <location>
        <begin position="37"/>
        <end position="55"/>
    </location>
</feature>
<evidence type="ECO:0000256" key="1">
    <source>
        <dbReference type="SAM" id="MobiDB-lite"/>
    </source>
</evidence>
<dbReference type="Proteomes" id="UP000032025">
    <property type="component" value="Unassembled WGS sequence"/>
</dbReference>
<dbReference type="EMBL" id="BBJS01000023">
    <property type="protein sequence ID" value="GAN13633.1"/>
    <property type="molecule type" value="Genomic_DNA"/>
</dbReference>
<name>A0A0C9NFW0_SPHPI</name>
<evidence type="ECO:0000256" key="2">
    <source>
        <dbReference type="SAM" id="SignalP"/>
    </source>
</evidence>
<feature type="chain" id="PRO_5002200390" evidence="2">
    <location>
        <begin position="19"/>
        <end position="78"/>
    </location>
</feature>
<feature type="region of interest" description="Disordered" evidence="1">
    <location>
        <begin position="19"/>
        <end position="78"/>
    </location>
</feature>
<evidence type="ECO:0000313" key="3">
    <source>
        <dbReference type="EMBL" id="GAN13633.1"/>
    </source>
</evidence>